<dbReference type="GO" id="GO:0005634">
    <property type="term" value="C:nucleus"/>
    <property type="evidence" value="ECO:0007669"/>
    <property type="project" value="UniProtKB-SubCell"/>
</dbReference>
<dbReference type="AlphaFoldDB" id="A0AAN8M021"/>
<accession>A0AAN8M021</accession>
<gene>
    <name evidence="6" type="ORF">J4Q44_G00068700</name>
</gene>
<organism evidence="6 7">
    <name type="scientific">Coregonus suidteri</name>
    <dbReference type="NCBI Taxonomy" id="861788"/>
    <lineage>
        <taxon>Eukaryota</taxon>
        <taxon>Metazoa</taxon>
        <taxon>Chordata</taxon>
        <taxon>Craniata</taxon>
        <taxon>Vertebrata</taxon>
        <taxon>Euteleostomi</taxon>
        <taxon>Actinopterygii</taxon>
        <taxon>Neopterygii</taxon>
        <taxon>Teleostei</taxon>
        <taxon>Protacanthopterygii</taxon>
        <taxon>Salmoniformes</taxon>
        <taxon>Salmonidae</taxon>
        <taxon>Coregoninae</taxon>
        <taxon>Coregonus</taxon>
    </lineage>
</organism>
<keyword evidence="3" id="KW-0863">Zinc-finger</keyword>
<reference evidence="6 7" key="1">
    <citation type="submission" date="2021-04" db="EMBL/GenBank/DDBJ databases">
        <authorList>
            <person name="De Guttry C."/>
            <person name="Zahm M."/>
            <person name="Klopp C."/>
            <person name="Cabau C."/>
            <person name="Louis A."/>
            <person name="Berthelot C."/>
            <person name="Parey E."/>
            <person name="Roest Crollius H."/>
            <person name="Montfort J."/>
            <person name="Robinson-Rechavi M."/>
            <person name="Bucao C."/>
            <person name="Bouchez O."/>
            <person name="Gislard M."/>
            <person name="Lluch J."/>
            <person name="Milhes M."/>
            <person name="Lampietro C."/>
            <person name="Lopez Roques C."/>
            <person name="Donnadieu C."/>
            <person name="Braasch I."/>
            <person name="Desvignes T."/>
            <person name="Postlethwait J."/>
            <person name="Bobe J."/>
            <person name="Wedekind C."/>
            <person name="Guiguen Y."/>
        </authorList>
    </citation>
    <scope>NUCLEOTIDE SEQUENCE [LARGE SCALE GENOMIC DNA]</scope>
    <source>
        <strain evidence="6">Cs_M1</strain>
        <tissue evidence="6">Blood</tissue>
    </source>
</reference>
<evidence type="ECO:0000313" key="7">
    <source>
        <dbReference type="Proteomes" id="UP001356427"/>
    </source>
</evidence>
<sequence length="371" mass="41940">MLFICRFTEFCKAKVASAGTEGQSSIDSFLTTTGVHVYSQGHPRQKAITEAILQDLIISCNLPMSLVDNLHFRHFMSVVDDKYRPVSRPTLTRRLHDLTMNKEATIKSALEKTESVSVTVDIWTDRTMRGFMGVTAHYMAMEEKKTPRLESVLLSCDRFTGSHTGERISDTFEVICDNFGIKHKLDYIICDNAANMKKAFTVCFPKASNDHDDDDDDVDNPSLWEEFGEEYNADVEAIQTNCRQQRLQCFAHSLQLVIRDGLKETKIINSVMAKVTKLCSLLHTTCGLKEAFEAEFGANRSIPAAVSTRWNSILRLVKAVTNLNQQSLNTLLEAQGHKELCLSPREWSQLLELVDILDPFARPLTLLRGRK</sequence>
<comment type="caution">
    <text evidence="6">The sequence shown here is derived from an EMBL/GenBank/DDBJ whole genome shotgun (WGS) entry which is preliminary data.</text>
</comment>
<evidence type="ECO:0000313" key="6">
    <source>
        <dbReference type="EMBL" id="KAK6322078.1"/>
    </source>
</evidence>
<protein>
    <submittedName>
        <fullName evidence="6">Uncharacterized protein</fullName>
    </submittedName>
</protein>
<name>A0AAN8M021_9TELE</name>
<proteinExistence type="predicted"/>
<evidence type="ECO:0000256" key="3">
    <source>
        <dbReference type="ARBA" id="ARBA00022771"/>
    </source>
</evidence>
<dbReference type="InterPro" id="IPR052035">
    <property type="entry name" value="ZnF_BED_domain_contain"/>
</dbReference>
<evidence type="ECO:0000256" key="1">
    <source>
        <dbReference type="ARBA" id="ARBA00004123"/>
    </source>
</evidence>
<evidence type="ECO:0000256" key="4">
    <source>
        <dbReference type="ARBA" id="ARBA00022833"/>
    </source>
</evidence>
<dbReference type="GO" id="GO:0008270">
    <property type="term" value="F:zinc ion binding"/>
    <property type="evidence" value="ECO:0007669"/>
    <property type="project" value="UniProtKB-KW"/>
</dbReference>
<evidence type="ECO:0000256" key="2">
    <source>
        <dbReference type="ARBA" id="ARBA00022723"/>
    </source>
</evidence>
<keyword evidence="2" id="KW-0479">Metal-binding</keyword>
<dbReference type="EMBL" id="JAGTTL010000005">
    <property type="protein sequence ID" value="KAK6322078.1"/>
    <property type="molecule type" value="Genomic_DNA"/>
</dbReference>
<keyword evidence="7" id="KW-1185">Reference proteome</keyword>
<keyword evidence="4" id="KW-0862">Zinc</keyword>
<comment type="subcellular location">
    <subcellularLocation>
        <location evidence="1">Nucleus</location>
    </subcellularLocation>
</comment>
<dbReference type="SUPFAM" id="SSF53098">
    <property type="entry name" value="Ribonuclease H-like"/>
    <property type="match status" value="1"/>
</dbReference>
<dbReference type="Proteomes" id="UP001356427">
    <property type="component" value="Unassembled WGS sequence"/>
</dbReference>
<dbReference type="PANTHER" id="PTHR46481:SF10">
    <property type="entry name" value="ZINC FINGER BED DOMAIN-CONTAINING PROTEIN 39"/>
    <property type="match status" value="1"/>
</dbReference>
<keyword evidence="5" id="KW-0539">Nucleus</keyword>
<dbReference type="InterPro" id="IPR012337">
    <property type="entry name" value="RNaseH-like_sf"/>
</dbReference>
<dbReference type="PANTHER" id="PTHR46481">
    <property type="entry name" value="ZINC FINGER BED DOMAIN-CONTAINING PROTEIN 4"/>
    <property type="match status" value="1"/>
</dbReference>
<evidence type="ECO:0000256" key="5">
    <source>
        <dbReference type="ARBA" id="ARBA00023242"/>
    </source>
</evidence>